<comment type="caution">
    <text evidence="1">The sequence shown here is derived from an EMBL/GenBank/DDBJ whole genome shotgun (WGS) entry which is preliminary data.</text>
</comment>
<name>A0ABR0NMP8_GOSAR</name>
<protein>
    <submittedName>
        <fullName evidence="1">Uncharacterized protein</fullName>
    </submittedName>
</protein>
<dbReference type="EMBL" id="JARKNE010000009">
    <property type="protein sequence ID" value="KAK5802610.1"/>
    <property type="molecule type" value="Genomic_DNA"/>
</dbReference>
<sequence>MASPPIVQVFDNDKNEESRDIEECLRKIDSLFEDGIFVDQEDTILKKEIDAAQEEVVVEAKVVAKEDKFAKNENEKVKENFVEKVVIVPESVGANLDNLEQNGARLAEIVRSPVRGNLIHRQ</sequence>
<reference evidence="1 2" key="1">
    <citation type="submission" date="2023-03" db="EMBL/GenBank/DDBJ databases">
        <title>WGS of Gossypium arboreum.</title>
        <authorList>
            <person name="Yu D."/>
        </authorList>
    </citation>
    <scope>NUCLEOTIDE SEQUENCE [LARGE SCALE GENOMIC DNA]</scope>
    <source>
        <tissue evidence="1">Leaf</tissue>
    </source>
</reference>
<dbReference type="Proteomes" id="UP001358586">
    <property type="component" value="Chromosome 9"/>
</dbReference>
<keyword evidence="2" id="KW-1185">Reference proteome</keyword>
<evidence type="ECO:0000313" key="2">
    <source>
        <dbReference type="Proteomes" id="UP001358586"/>
    </source>
</evidence>
<evidence type="ECO:0000313" key="1">
    <source>
        <dbReference type="EMBL" id="KAK5802610.1"/>
    </source>
</evidence>
<gene>
    <name evidence="1" type="ORF">PVK06_030217</name>
</gene>
<proteinExistence type="predicted"/>
<organism evidence="1 2">
    <name type="scientific">Gossypium arboreum</name>
    <name type="common">Tree cotton</name>
    <name type="synonym">Gossypium nanking</name>
    <dbReference type="NCBI Taxonomy" id="29729"/>
    <lineage>
        <taxon>Eukaryota</taxon>
        <taxon>Viridiplantae</taxon>
        <taxon>Streptophyta</taxon>
        <taxon>Embryophyta</taxon>
        <taxon>Tracheophyta</taxon>
        <taxon>Spermatophyta</taxon>
        <taxon>Magnoliopsida</taxon>
        <taxon>eudicotyledons</taxon>
        <taxon>Gunneridae</taxon>
        <taxon>Pentapetalae</taxon>
        <taxon>rosids</taxon>
        <taxon>malvids</taxon>
        <taxon>Malvales</taxon>
        <taxon>Malvaceae</taxon>
        <taxon>Malvoideae</taxon>
        <taxon>Gossypium</taxon>
    </lineage>
</organism>
<accession>A0ABR0NMP8</accession>